<dbReference type="NCBIfam" id="TIGR00519">
    <property type="entry name" value="asnASE_I"/>
    <property type="match status" value="1"/>
</dbReference>
<accession>L8HE50</accession>
<feature type="domain" description="Asparaginase/glutaminase C-terminal" evidence="9">
    <location>
        <begin position="247"/>
        <end position="361"/>
    </location>
</feature>
<dbReference type="SMR" id="L8HE50"/>
<evidence type="ECO:0000313" key="11">
    <source>
        <dbReference type="Proteomes" id="UP000011083"/>
    </source>
</evidence>
<evidence type="ECO:0000259" key="9">
    <source>
        <dbReference type="Pfam" id="PF17763"/>
    </source>
</evidence>
<dbReference type="Pfam" id="PF00710">
    <property type="entry name" value="Asparaginase"/>
    <property type="match status" value="1"/>
</dbReference>
<dbReference type="InterPro" id="IPR027475">
    <property type="entry name" value="Asparaginase/glutaminase_AS2"/>
</dbReference>
<dbReference type="Gene3D" id="3.40.50.1170">
    <property type="entry name" value="L-asparaginase, N-terminal domain"/>
    <property type="match status" value="1"/>
</dbReference>
<dbReference type="InterPro" id="IPR040919">
    <property type="entry name" value="Asparaginase_C"/>
</dbReference>
<evidence type="ECO:0000259" key="8">
    <source>
        <dbReference type="Pfam" id="PF00710"/>
    </source>
</evidence>
<dbReference type="InterPro" id="IPR006033">
    <property type="entry name" value="AsnA_fam"/>
</dbReference>
<organism evidence="10 11">
    <name type="scientific">Acanthamoeba castellanii (strain ATCC 30010 / Neff)</name>
    <dbReference type="NCBI Taxonomy" id="1257118"/>
    <lineage>
        <taxon>Eukaryota</taxon>
        <taxon>Amoebozoa</taxon>
        <taxon>Discosea</taxon>
        <taxon>Longamoebia</taxon>
        <taxon>Centramoebida</taxon>
        <taxon>Acanthamoebidae</taxon>
        <taxon>Acanthamoeba</taxon>
    </lineage>
</organism>
<dbReference type="PRINTS" id="PR00139">
    <property type="entry name" value="ASNGLNASE"/>
</dbReference>
<dbReference type="PIRSF" id="PIRSF500176">
    <property type="entry name" value="L_ASNase"/>
    <property type="match status" value="1"/>
</dbReference>
<name>L8HE50_ACACF</name>
<feature type="domain" description="L-asparaginase N-terminal" evidence="8">
    <location>
        <begin position="41"/>
        <end position="228"/>
    </location>
</feature>
<dbReference type="OrthoDB" id="427002at2759"/>
<keyword evidence="3" id="KW-0378">Hydrolase</keyword>
<evidence type="ECO:0000256" key="6">
    <source>
        <dbReference type="PIRSR" id="PIRSR001220-2"/>
    </source>
</evidence>
<evidence type="ECO:0000256" key="1">
    <source>
        <dbReference type="ARBA" id="ARBA00010518"/>
    </source>
</evidence>
<dbReference type="FunFam" id="3.40.50.1170:FF:000001">
    <property type="entry name" value="L-asparaginase 2"/>
    <property type="match status" value="1"/>
</dbReference>
<sequence>MEAPSDSRAAAALLPPPSDVGLHKPPAAELVVDDHRRKPDILIIYTGGTLGMKKDEAGSLRPVRGYLNSQLAAIEATKDPRVPTFDIINFDPPIDSSDMEPADWISIATVIEKNYWDYQGFLIIHGTDTMSYTASALSFMLENLGKIVVLTGSQIPLENSITDARRNLIASMIIAKEVDMPEVVIFFNNKILRGNRSTKADNWGVAAFESPNYPPLGVLGVDIHIDYQFVASPPKGRFRVWKNFNTRVAVLHLVPGFDVKAVENLLLPPLEGLIVKSYGSGNAPSRKRDLINALQKAIQRGVVVIITSQCYKGRVRRADYETSLGTSGAIIGCDMTTEAAVTKLAYLLGKGYPRETVRQLMLDSLRGELTVEEAKAQL</sequence>
<dbReference type="InterPro" id="IPR027474">
    <property type="entry name" value="L-asparaginase_N"/>
</dbReference>
<comment type="similarity">
    <text evidence="1">Belongs to the asparaginase 1 family.</text>
</comment>
<evidence type="ECO:0000313" key="10">
    <source>
        <dbReference type="EMBL" id="ELR22651.1"/>
    </source>
</evidence>
<evidence type="ECO:0000256" key="3">
    <source>
        <dbReference type="ARBA" id="ARBA00022801"/>
    </source>
</evidence>
<dbReference type="Gene3D" id="3.40.50.40">
    <property type="match status" value="1"/>
</dbReference>
<dbReference type="KEGG" id="acan:ACA1_080060"/>
<evidence type="ECO:0000256" key="7">
    <source>
        <dbReference type="PROSITE-ProRule" id="PRU10100"/>
    </source>
</evidence>
<dbReference type="InterPro" id="IPR006034">
    <property type="entry name" value="Asparaginase/glutaminase-like"/>
</dbReference>
<feature type="active site" evidence="7">
    <location>
        <position position="127"/>
    </location>
</feature>
<dbReference type="GO" id="GO:0004067">
    <property type="term" value="F:asparaginase activity"/>
    <property type="evidence" value="ECO:0007669"/>
    <property type="project" value="UniProtKB-UniRule"/>
</dbReference>
<gene>
    <name evidence="10" type="ORF">ACA1_080060</name>
</gene>
<dbReference type="InterPro" id="IPR036152">
    <property type="entry name" value="Asp/glu_Ase-like_sf"/>
</dbReference>
<dbReference type="EMBL" id="KB007874">
    <property type="protein sequence ID" value="ELR22651.1"/>
    <property type="molecule type" value="Genomic_DNA"/>
</dbReference>
<evidence type="ECO:0000256" key="5">
    <source>
        <dbReference type="PIRSR" id="PIRSR001220-1"/>
    </source>
</evidence>
<feature type="active site" description="O-isoaspartyl threonine intermediate" evidence="5">
    <location>
        <position position="49"/>
    </location>
</feature>
<dbReference type="InterPro" id="IPR027473">
    <property type="entry name" value="L-asparaginase_C"/>
</dbReference>
<dbReference type="PROSITE" id="PS00917">
    <property type="entry name" value="ASN_GLN_ASE_2"/>
    <property type="match status" value="1"/>
</dbReference>
<dbReference type="STRING" id="1257118.L8HE50"/>
<feature type="binding site" evidence="6">
    <location>
        <position position="96"/>
    </location>
    <ligand>
        <name>substrate</name>
    </ligand>
</feature>
<feature type="binding site" evidence="6">
    <location>
        <begin position="127"/>
        <end position="128"/>
    </location>
    <ligand>
        <name>substrate</name>
    </ligand>
</feature>
<evidence type="ECO:0000256" key="2">
    <source>
        <dbReference type="ARBA" id="ARBA00012920"/>
    </source>
</evidence>
<dbReference type="FunFam" id="3.40.50.40:FF:000001">
    <property type="entry name" value="L-asparaginase 1"/>
    <property type="match status" value="1"/>
</dbReference>
<dbReference type="PANTHER" id="PTHR11707:SF28">
    <property type="entry name" value="60 KDA LYSOPHOSPHOLIPASE"/>
    <property type="match status" value="1"/>
</dbReference>
<dbReference type="Proteomes" id="UP000011083">
    <property type="component" value="Unassembled WGS sequence"/>
</dbReference>
<protein>
    <recommendedName>
        <fullName evidence="2">asparaginase</fullName>
        <ecNumber evidence="2">3.5.1.1</ecNumber>
    </recommendedName>
</protein>
<dbReference type="PANTHER" id="PTHR11707">
    <property type="entry name" value="L-ASPARAGINASE"/>
    <property type="match status" value="1"/>
</dbReference>
<dbReference type="RefSeq" id="XP_004367744.1">
    <property type="nucleotide sequence ID" value="XM_004367687.1"/>
</dbReference>
<dbReference type="AlphaFoldDB" id="L8HE50"/>
<reference evidence="10 11" key="1">
    <citation type="journal article" date="2013" name="Genome Biol.">
        <title>Genome of Acanthamoeba castellanii highlights extensive lateral gene transfer and early evolution of tyrosine kinase signaling.</title>
        <authorList>
            <person name="Clarke M."/>
            <person name="Lohan A.J."/>
            <person name="Liu B."/>
            <person name="Lagkouvardos I."/>
            <person name="Roy S."/>
            <person name="Zafar N."/>
            <person name="Bertelli C."/>
            <person name="Schilde C."/>
            <person name="Kianianmomeni A."/>
            <person name="Burglin T.R."/>
            <person name="Frech C."/>
            <person name="Turcotte B."/>
            <person name="Kopec K.O."/>
            <person name="Synnott J.M."/>
            <person name="Choo C."/>
            <person name="Paponov I."/>
            <person name="Finkler A."/>
            <person name="Soon Heng Tan C."/>
            <person name="Hutchins A.P."/>
            <person name="Weinmeier T."/>
            <person name="Rattei T."/>
            <person name="Chu J.S."/>
            <person name="Gimenez G."/>
            <person name="Irimia M."/>
            <person name="Rigden D.J."/>
            <person name="Fitzpatrick D.A."/>
            <person name="Lorenzo-Morales J."/>
            <person name="Bateman A."/>
            <person name="Chiu C.H."/>
            <person name="Tang P."/>
            <person name="Hegemann P."/>
            <person name="Fromm H."/>
            <person name="Raoult D."/>
            <person name="Greub G."/>
            <person name="Miranda-Saavedra D."/>
            <person name="Chen N."/>
            <person name="Nash P."/>
            <person name="Ginger M.L."/>
            <person name="Horn M."/>
            <person name="Schaap P."/>
            <person name="Caler L."/>
            <person name="Loftus B."/>
        </authorList>
    </citation>
    <scope>NUCLEOTIDE SEQUENCE [LARGE SCALE GENOMIC DNA]</scope>
    <source>
        <strain evidence="10 11">Neff</strain>
    </source>
</reference>
<dbReference type="GeneID" id="14923603"/>
<dbReference type="InterPro" id="IPR037152">
    <property type="entry name" value="L-asparaginase_N_sf"/>
</dbReference>
<dbReference type="SFLD" id="SFLDS00057">
    <property type="entry name" value="Glutaminase/Asparaginase"/>
    <property type="match status" value="1"/>
</dbReference>
<dbReference type="GO" id="GO:0009066">
    <property type="term" value="P:aspartate family amino acid metabolic process"/>
    <property type="evidence" value="ECO:0007669"/>
    <property type="project" value="UniProtKB-ARBA"/>
</dbReference>
<dbReference type="SMART" id="SM00870">
    <property type="entry name" value="Asparaginase"/>
    <property type="match status" value="1"/>
</dbReference>
<dbReference type="InterPro" id="IPR041725">
    <property type="entry name" value="L-asparaginase_I"/>
</dbReference>
<dbReference type="Pfam" id="PF17763">
    <property type="entry name" value="Asparaginase_C"/>
    <property type="match status" value="1"/>
</dbReference>
<keyword evidence="11" id="KW-1185">Reference proteome</keyword>
<dbReference type="EC" id="3.5.1.1" evidence="2"/>
<dbReference type="VEuPathDB" id="AmoebaDB:ACA1_080060"/>
<proteinExistence type="inferred from homology"/>
<evidence type="ECO:0000256" key="4">
    <source>
        <dbReference type="ARBA" id="ARBA00049366"/>
    </source>
</evidence>
<dbReference type="OMA" id="CEDMLPE"/>
<dbReference type="SUPFAM" id="SSF53774">
    <property type="entry name" value="Glutaminase/Asparaginase"/>
    <property type="match status" value="1"/>
</dbReference>
<comment type="catalytic activity">
    <reaction evidence="4">
        <text>L-asparagine + H2O = L-aspartate + NH4(+)</text>
        <dbReference type="Rhea" id="RHEA:21016"/>
        <dbReference type="ChEBI" id="CHEBI:15377"/>
        <dbReference type="ChEBI" id="CHEBI:28938"/>
        <dbReference type="ChEBI" id="CHEBI:29991"/>
        <dbReference type="ChEBI" id="CHEBI:58048"/>
        <dbReference type="EC" id="3.5.1.1"/>
    </reaction>
</comment>
<dbReference type="PROSITE" id="PS51732">
    <property type="entry name" value="ASN_GLN_ASE_3"/>
    <property type="match status" value="1"/>
</dbReference>
<dbReference type="PIRSF" id="PIRSF001220">
    <property type="entry name" value="L-ASNase_gatD"/>
    <property type="match status" value="1"/>
</dbReference>
<dbReference type="CDD" id="cd08963">
    <property type="entry name" value="L-asparaginase_I"/>
    <property type="match status" value="1"/>
</dbReference>